<feature type="domain" description="PRMT5 arginine-N-methyltransferase" evidence="8">
    <location>
        <begin position="224"/>
        <end position="401"/>
    </location>
</feature>
<dbReference type="GO" id="GO:0071521">
    <property type="term" value="C:Cdc42 GTPase complex"/>
    <property type="evidence" value="ECO:0007669"/>
    <property type="project" value="EnsemblFungi"/>
</dbReference>
<dbReference type="OrthoDB" id="1368803at2759"/>
<name>A0A1E3PID3_9ASCO</name>
<feature type="non-terminal residue" evidence="11">
    <location>
        <position position="595"/>
    </location>
</feature>
<gene>
    <name evidence="11" type="ORF">NADFUDRAFT_11658</name>
</gene>
<dbReference type="STRING" id="857566.A0A1E3PID3"/>
<feature type="active site" description="Proton donor/acceptor" evidence="5">
    <location>
        <position position="373"/>
    </location>
</feature>
<dbReference type="GO" id="GO:1903359">
    <property type="term" value="P:lateral cortical node assembly"/>
    <property type="evidence" value="ECO:0007669"/>
    <property type="project" value="EnsemblFungi"/>
</dbReference>
<dbReference type="InterPro" id="IPR025799">
    <property type="entry name" value="Arg_MeTrfase"/>
</dbReference>
<sequence length="595" mass="67589">DEVNFLPGLHISNTIALTNNCISLESENDHIHKMSSDILYHEISYAAFCGINYVMLPGPKQRKNTVQYAQAVLNILNAFPQIQIILHMPFMVTSTTGYRSSDPLFTWDIWNAIKTTTDYPPNLYVGLDLLKNSIPSYVTSRWFSEPVKLLSISTKVFIPNAKGYPVLSKAQQQLVTQFMKIASLTIIQDTSSKARASEKTVGGKSAHLVYIRHLHQTRPELTKLEKFATGYYDYLQAPLQPLSDNLDSASYEIFERDPVKYAQYEAAIQAAITDRRGEPELIIAVVGAGRGGIVNCAHKAIGKFIDGCVISNKSDREPNFRIIALEKNINAYLYLLEQQRTQWADNDVCDIEVIFGDMRSWKPQIKLNIIVSELLGSFGDNELSPECLDGVQNLLAQGGTMIPESYTSSLIPVMSHKIYSTAKRQNDLSVFHKPYVVMMQSVDLLATQIETAWKFEHPRDILVNDKMVKKNNDQGFYTSPETNKHNERRCKLSFKIPHKGVVHGFAGFFEAVLYKDIQISIRPDNMDFVSKDMVSWFPIIFLIERPLYLPEQSEIDISLWRKTDDKNVWYEWALESFLRVPQLNKVSSSGSESDN</sequence>
<feature type="binding site" evidence="6">
    <location>
        <position position="251"/>
    </location>
    <ligand>
        <name>S-adenosyl-L-methionine</name>
        <dbReference type="ChEBI" id="CHEBI:59789"/>
    </ligand>
</feature>
<evidence type="ECO:0000256" key="6">
    <source>
        <dbReference type="PIRSR" id="PIRSR015894-2"/>
    </source>
</evidence>
<dbReference type="GO" id="GO:0061246">
    <property type="term" value="P:establishment or maintenance of bipolar cell polarity regulating cell shape"/>
    <property type="evidence" value="ECO:0007669"/>
    <property type="project" value="EnsemblFungi"/>
</dbReference>
<dbReference type="Proteomes" id="UP000095009">
    <property type="component" value="Unassembled WGS sequence"/>
</dbReference>
<keyword evidence="2 4" id="KW-0808">Transferase</keyword>
<feature type="site" description="Critical for specifying symmetric addition of methyl groups" evidence="7">
    <location>
        <position position="254"/>
    </location>
</feature>
<dbReference type="GO" id="GO:0032259">
    <property type="term" value="P:methylation"/>
    <property type="evidence" value="ECO:0007669"/>
    <property type="project" value="UniProtKB-KW"/>
</dbReference>
<dbReference type="SUPFAM" id="SSF53335">
    <property type="entry name" value="S-adenosyl-L-methionine-dependent methyltransferases"/>
    <property type="match status" value="1"/>
</dbReference>
<dbReference type="Gene3D" id="2.70.160.11">
    <property type="entry name" value="Hnrnp arginine n-methyltransferase1"/>
    <property type="match status" value="1"/>
</dbReference>
<feature type="active site" description="Proton donor/acceptor" evidence="5">
    <location>
        <position position="382"/>
    </location>
</feature>
<dbReference type="AlphaFoldDB" id="A0A1E3PID3"/>
<evidence type="ECO:0000313" key="11">
    <source>
        <dbReference type="EMBL" id="ODQ65175.1"/>
    </source>
</evidence>
<reference evidence="11 12" key="1">
    <citation type="journal article" date="2016" name="Proc. Natl. Acad. Sci. U.S.A.">
        <title>Comparative genomics of biotechnologically important yeasts.</title>
        <authorList>
            <person name="Riley R."/>
            <person name="Haridas S."/>
            <person name="Wolfe K.H."/>
            <person name="Lopes M.R."/>
            <person name="Hittinger C.T."/>
            <person name="Goeker M."/>
            <person name="Salamov A.A."/>
            <person name="Wisecaver J.H."/>
            <person name="Long T.M."/>
            <person name="Calvey C.H."/>
            <person name="Aerts A.L."/>
            <person name="Barry K.W."/>
            <person name="Choi C."/>
            <person name="Clum A."/>
            <person name="Coughlan A.Y."/>
            <person name="Deshpande S."/>
            <person name="Douglass A.P."/>
            <person name="Hanson S.J."/>
            <person name="Klenk H.-P."/>
            <person name="LaButti K.M."/>
            <person name="Lapidus A."/>
            <person name="Lindquist E.A."/>
            <person name="Lipzen A.M."/>
            <person name="Meier-Kolthoff J.P."/>
            <person name="Ohm R.A."/>
            <person name="Otillar R.P."/>
            <person name="Pangilinan J.L."/>
            <person name="Peng Y."/>
            <person name="Rokas A."/>
            <person name="Rosa C.A."/>
            <person name="Scheuner C."/>
            <person name="Sibirny A.A."/>
            <person name="Slot J.C."/>
            <person name="Stielow J.B."/>
            <person name="Sun H."/>
            <person name="Kurtzman C.P."/>
            <person name="Blackwell M."/>
            <person name="Grigoriev I.V."/>
            <person name="Jeffries T.W."/>
        </authorList>
    </citation>
    <scope>NUCLEOTIDE SEQUENCE [LARGE SCALE GENOMIC DNA]</scope>
    <source>
        <strain evidence="11 12">DSM 6958</strain>
    </source>
</reference>
<dbReference type="GO" id="GO:1903360">
    <property type="term" value="P:protein localization to lateral cortical node"/>
    <property type="evidence" value="ECO:0007669"/>
    <property type="project" value="EnsemblFungi"/>
</dbReference>
<dbReference type="InterPro" id="IPR035247">
    <property type="entry name" value="PRMT5_TIM"/>
</dbReference>
<dbReference type="GO" id="GO:0006355">
    <property type="term" value="P:regulation of DNA-templated transcription"/>
    <property type="evidence" value="ECO:0007669"/>
    <property type="project" value="TreeGrafter"/>
</dbReference>
<dbReference type="PANTHER" id="PTHR10738:SF0">
    <property type="entry name" value="PROTEIN ARGININE N-METHYLTRANSFERASE 5"/>
    <property type="match status" value="1"/>
</dbReference>
<feature type="domain" description="PRMT5 oligomerisation" evidence="10">
    <location>
        <begin position="405"/>
        <end position="580"/>
    </location>
</feature>
<evidence type="ECO:0000259" key="10">
    <source>
        <dbReference type="Pfam" id="PF17286"/>
    </source>
</evidence>
<dbReference type="Pfam" id="PF17285">
    <property type="entry name" value="PRMT5_TIM"/>
    <property type="match status" value="1"/>
</dbReference>
<feature type="binding site" evidence="6">
    <location>
        <position position="326"/>
    </location>
    <ligand>
        <name>S-adenosyl-L-methionine</name>
        <dbReference type="ChEBI" id="CHEBI:59789"/>
    </ligand>
</feature>
<evidence type="ECO:0000256" key="1">
    <source>
        <dbReference type="ARBA" id="ARBA00022603"/>
    </source>
</evidence>
<dbReference type="GO" id="GO:0005634">
    <property type="term" value="C:nucleus"/>
    <property type="evidence" value="ECO:0007669"/>
    <property type="project" value="EnsemblFungi"/>
</dbReference>
<evidence type="ECO:0000256" key="4">
    <source>
        <dbReference type="PIRNR" id="PIRNR015894"/>
    </source>
</evidence>
<keyword evidence="3 4" id="KW-0949">S-adenosyl-L-methionine</keyword>
<accession>A0A1E3PID3</accession>
<comment type="similarity">
    <text evidence="4">Belongs to the class I-like SAM-binding methyltransferase superfamily.</text>
</comment>
<dbReference type="Gene3D" id="3.20.20.150">
    <property type="entry name" value="Divalent-metal-dependent TIM barrel enzymes"/>
    <property type="match status" value="1"/>
</dbReference>
<evidence type="ECO:0000256" key="2">
    <source>
        <dbReference type="ARBA" id="ARBA00022679"/>
    </source>
</evidence>
<feature type="binding site" evidence="6">
    <location>
        <begin position="357"/>
        <end position="358"/>
    </location>
    <ligand>
        <name>S-adenosyl-L-methionine</name>
        <dbReference type="ChEBI" id="CHEBI:59789"/>
    </ligand>
</feature>
<dbReference type="PANTHER" id="PTHR10738">
    <property type="entry name" value="PROTEIN ARGININE N-METHYLTRANSFERASE 5"/>
    <property type="match status" value="1"/>
</dbReference>
<organism evidence="11 12">
    <name type="scientific">Nadsonia fulvescens var. elongata DSM 6958</name>
    <dbReference type="NCBI Taxonomy" id="857566"/>
    <lineage>
        <taxon>Eukaryota</taxon>
        <taxon>Fungi</taxon>
        <taxon>Dikarya</taxon>
        <taxon>Ascomycota</taxon>
        <taxon>Saccharomycotina</taxon>
        <taxon>Dipodascomycetes</taxon>
        <taxon>Dipodascales</taxon>
        <taxon>Dipodascales incertae sedis</taxon>
        <taxon>Nadsonia</taxon>
    </lineage>
</organism>
<proteinExistence type="inferred from homology"/>
<dbReference type="Pfam" id="PF05185">
    <property type="entry name" value="PRMT5"/>
    <property type="match status" value="1"/>
</dbReference>
<dbReference type="EMBL" id="KV454410">
    <property type="protein sequence ID" value="ODQ65175.1"/>
    <property type="molecule type" value="Genomic_DNA"/>
</dbReference>
<dbReference type="GO" id="GO:2000100">
    <property type="term" value="P:regulation of establishment or maintenance of bipolar cell polarity regulating cell shape"/>
    <property type="evidence" value="ECO:0007669"/>
    <property type="project" value="EnsemblFungi"/>
</dbReference>
<protein>
    <recommendedName>
        <fullName evidence="4">Protein arginine N-methyltransferase</fullName>
    </recommendedName>
</protein>
<evidence type="ECO:0000256" key="7">
    <source>
        <dbReference type="PIRSR" id="PIRSR015894-3"/>
    </source>
</evidence>
<dbReference type="GO" id="GO:0071470">
    <property type="term" value="P:cellular response to osmotic stress"/>
    <property type="evidence" value="ECO:0007669"/>
    <property type="project" value="EnsemblFungi"/>
</dbReference>
<dbReference type="InterPro" id="IPR007857">
    <property type="entry name" value="Arg_MeTrfase_PRMT5"/>
</dbReference>
<dbReference type="GO" id="GO:0005829">
    <property type="term" value="C:cytosol"/>
    <property type="evidence" value="ECO:0007669"/>
    <property type="project" value="TreeGrafter"/>
</dbReference>
<dbReference type="GO" id="GO:0051286">
    <property type="term" value="C:cell tip"/>
    <property type="evidence" value="ECO:0007669"/>
    <property type="project" value="EnsemblFungi"/>
</dbReference>
<dbReference type="Gene3D" id="3.40.50.150">
    <property type="entry name" value="Vaccinia Virus protein VP39"/>
    <property type="match status" value="1"/>
</dbReference>
<evidence type="ECO:0000256" key="3">
    <source>
        <dbReference type="ARBA" id="ARBA00022691"/>
    </source>
</evidence>
<dbReference type="PIRSF" id="PIRSF015894">
    <property type="entry name" value="Skb1_MeTrfase"/>
    <property type="match status" value="1"/>
</dbReference>
<dbReference type="GO" id="GO:1990463">
    <property type="term" value="C:lateral cortical node"/>
    <property type="evidence" value="ECO:0007669"/>
    <property type="project" value="EnsemblFungi"/>
</dbReference>
<evidence type="ECO:0000256" key="5">
    <source>
        <dbReference type="PIRSR" id="PIRSR015894-1"/>
    </source>
</evidence>
<dbReference type="PROSITE" id="PS51678">
    <property type="entry name" value="SAM_MT_PRMT"/>
    <property type="match status" value="1"/>
</dbReference>
<evidence type="ECO:0000259" key="8">
    <source>
        <dbReference type="Pfam" id="PF05185"/>
    </source>
</evidence>
<dbReference type="GO" id="GO:0016274">
    <property type="term" value="F:protein-arginine N-methyltransferase activity"/>
    <property type="evidence" value="ECO:0007669"/>
    <property type="project" value="InterPro"/>
</dbReference>
<keyword evidence="12" id="KW-1185">Reference proteome</keyword>
<evidence type="ECO:0000259" key="9">
    <source>
        <dbReference type="Pfam" id="PF17285"/>
    </source>
</evidence>
<keyword evidence="1 4" id="KW-0489">Methyltransferase</keyword>
<dbReference type="InterPro" id="IPR029063">
    <property type="entry name" value="SAM-dependent_MTases_sf"/>
</dbReference>
<feature type="domain" description="PRMT5 TIM barrel" evidence="9">
    <location>
        <begin position="3"/>
        <end position="216"/>
    </location>
</feature>
<dbReference type="Pfam" id="PF17286">
    <property type="entry name" value="PRMT5_C"/>
    <property type="match status" value="1"/>
</dbReference>
<dbReference type="InterPro" id="IPR035248">
    <property type="entry name" value="PRMT5_C"/>
</dbReference>
<evidence type="ECO:0000313" key="12">
    <source>
        <dbReference type="Proteomes" id="UP000095009"/>
    </source>
</evidence>
<feature type="non-terminal residue" evidence="11">
    <location>
        <position position="1"/>
    </location>
</feature>
<feature type="binding site" evidence="6">
    <location>
        <begin position="260"/>
        <end position="261"/>
    </location>
    <ligand>
        <name>S-adenosyl-L-methionine</name>
        <dbReference type="ChEBI" id="CHEBI:59789"/>
    </ligand>
</feature>
<dbReference type="InterPro" id="IPR035075">
    <property type="entry name" value="PRMT5"/>
</dbReference>